<organism evidence="1 2">
    <name type="scientific">Oceanobacillus sojae</name>
    <dbReference type="NCBI Taxonomy" id="582851"/>
    <lineage>
        <taxon>Bacteria</taxon>
        <taxon>Bacillati</taxon>
        <taxon>Bacillota</taxon>
        <taxon>Bacilli</taxon>
        <taxon>Bacillales</taxon>
        <taxon>Bacillaceae</taxon>
        <taxon>Oceanobacillus</taxon>
    </lineage>
</organism>
<sequence>MDPADRNIPLVPVVQEVRAALGDHRILVRDQNQRHFLISRQLTRR</sequence>
<evidence type="ECO:0000313" key="2">
    <source>
        <dbReference type="Proteomes" id="UP000321558"/>
    </source>
</evidence>
<keyword evidence="2" id="KW-1185">Reference proteome</keyword>
<evidence type="ECO:0000313" key="1">
    <source>
        <dbReference type="EMBL" id="GEN87724.1"/>
    </source>
</evidence>
<dbReference type="AlphaFoldDB" id="A0A511ZJV3"/>
<gene>
    <name evidence="1" type="ORF">OSO01_24630</name>
</gene>
<dbReference type="Proteomes" id="UP000321558">
    <property type="component" value="Unassembled WGS sequence"/>
</dbReference>
<accession>A0A511ZJV3</accession>
<protein>
    <submittedName>
        <fullName evidence="1">Uncharacterized protein</fullName>
    </submittedName>
</protein>
<name>A0A511ZJV3_9BACI</name>
<comment type="caution">
    <text evidence="1">The sequence shown here is derived from an EMBL/GenBank/DDBJ whole genome shotgun (WGS) entry which is preliminary data.</text>
</comment>
<reference evidence="1 2" key="1">
    <citation type="submission" date="2019-07" db="EMBL/GenBank/DDBJ databases">
        <title>Whole genome shotgun sequence of Oceanobacillus sojae NBRC 105379.</title>
        <authorList>
            <person name="Hosoyama A."/>
            <person name="Uohara A."/>
            <person name="Ohji S."/>
            <person name="Ichikawa N."/>
        </authorList>
    </citation>
    <scope>NUCLEOTIDE SEQUENCE [LARGE SCALE GENOMIC DNA]</scope>
    <source>
        <strain evidence="1 2">NBRC 105379</strain>
    </source>
</reference>
<proteinExistence type="predicted"/>
<dbReference type="EMBL" id="BJYM01000009">
    <property type="protein sequence ID" value="GEN87724.1"/>
    <property type="molecule type" value="Genomic_DNA"/>
</dbReference>